<organism evidence="3 4">
    <name type="scientific">Amycolatopsis heterodermiae</name>
    <dbReference type="NCBI Taxonomy" id="3110235"/>
    <lineage>
        <taxon>Bacteria</taxon>
        <taxon>Bacillati</taxon>
        <taxon>Actinomycetota</taxon>
        <taxon>Actinomycetes</taxon>
        <taxon>Pseudonocardiales</taxon>
        <taxon>Pseudonocardiaceae</taxon>
        <taxon>Amycolatopsis</taxon>
    </lineage>
</organism>
<evidence type="ECO:0000313" key="4">
    <source>
        <dbReference type="Proteomes" id="UP001304298"/>
    </source>
</evidence>
<evidence type="ECO:0000313" key="3">
    <source>
        <dbReference type="EMBL" id="MEA5367283.1"/>
    </source>
</evidence>
<feature type="compositionally biased region" description="Basic and acidic residues" evidence="1">
    <location>
        <begin position="175"/>
        <end position="188"/>
    </location>
</feature>
<accession>A0ABU5RLW5</accession>
<feature type="transmembrane region" description="Helical" evidence="2">
    <location>
        <begin position="147"/>
        <end position="166"/>
    </location>
</feature>
<feature type="compositionally biased region" description="Pro residues" evidence="1">
    <location>
        <begin position="201"/>
        <end position="226"/>
    </location>
</feature>
<feature type="region of interest" description="Disordered" evidence="1">
    <location>
        <begin position="175"/>
        <end position="258"/>
    </location>
</feature>
<gene>
    <name evidence="3" type="ORF">VA596_47685</name>
</gene>
<reference evidence="3 4" key="1">
    <citation type="submission" date="2023-12" db="EMBL/GenBank/DDBJ databases">
        <title>Amycolatopsis sp. V23-08.</title>
        <authorList>
            <person name="Somphong A."/>
        </authorList>
    </citation>
    <scope>NUCLEOTIDE SEQUENCE [LARGE SCALE GENOMIC DNA]</scope>
    <source>
        <strain evidence="3 4">V23-08</strain>
    </source>
</reference>
<proteinExistence type="predicted"/>
<keyword evidence="2" id="KW-0472">Membrane</keyword>
<keyword evidence="2" id="KW-1133">Transmembrane helix</keyword>
<dbReference type="Proteomes" id="UP001304298">
    <property type="component" value="Unassembled WGS sequence"/>
</dbReference>
<keyword evidence="2" id="KW-0812">Transmembrane</keyword>
<feature type="compositionally biased region" description="Low complexity" evidence="1">
    <location>
        <begin position="227"/>
        <end position="241"/>
    </location>
</feature>
<sequence length="258" mass="26681">MGDAAVGQRVKTAAAGVRELAVEAARVGADAAARAVEITDRKVAEGADELAAVGRKATKDWDKGTRASRRELRVNSVAARDEVLARAAKMRDPGRKAAEAVAAVVSSTGDSSRKRRKTVATAKKDLTAALAEAKSAAKGERDRKPRWPWLVAVAVVGAGVAVILRAKRTNPLVEQDKFEGATPKEEAVARVNGHAATPQEAPKPPVTPVATPPSTAPKPPVTPPKPAVGAAKPPAKPTAAPDNGTKKPAASPENTPKR</sequence>
<dbReference type="RefSeq" id="WP_323337166.1">
    <property type="nucleotide sequence ID" value="NZ_JAYFSI010000021.1"/>
</dbReference>
<evidence type="ECO:0000256" key="2">
    <source>
        <dbReference type="SAM" id="Phobius"/>
    </source>
</evidence>
<protein>
    <submittedName>
        <fullName evidence="3">Uncharacterized protein</fullName>
    </submittedName>
</protein>
<name>A0ABU5RLW5_9PSEU</name>
<evidence type="ECO:0000256" key="1">
    <source>
        <dbReference type="SAM" id="MobiDB-lite"/>
    </source>
</evidence>
<keyword evidence="4" id="KW-1185">Reference proteome</keyword>
<dbReference type="EMBL" id="JAYFSI010000021">
    <property type="protein sequence ID" value="MEA5367283.1"/>
    <property type="molecule type" value="Genomic_DNA"/>
</dbReference>
<comment type="caution">
    <text evidence="3">The sequence shown here is derived from an EMBL/GenBank/DDBJ whole genome shotgun (WGS) entry which is preliminary data.</text>
</comment>